<evidence type="ECO:0000313" key="4">
    <source>
        <dbReference type="Proteomes" id="UP000034172"/>
    </source>
</evidence>
<accession>A0A0G1KKR9</accession>
<evidence type="ECO:0000256" key="1">
    <source>
        <dbReference type="SAM" id="Coils"/>
    </source>
</evidence>
<evidence type="ECO:0000313" key="3">
    <source>
        <dbReference type="EMBL" id="KKT48539.1"/>
    </source>
</evidence>
<dbReference type="PROSITE" id="PS51688">
    <property type="entry name" value="ICA"/>
    <property type="match status" value="1"/>
</dbReference>
<evidence type="ECO:0000259" key="2">
    <source>
        <dbReference type="PROSITE" id="PS51688"/>
    </source>
</evidence>
<dbReference type="InterPro" id="IPR030392">
    <property type="entry name" value="S74_ICA"/>
</dbReference>
<gene>
    <name evidence="3" type="ORF">UW41_C0025G0010</name>
</gene>
<feature type="domain" description="Peptidase S74" evidence="2">
    <location>
        <begin position="89"/>
        <end position="186"/>
    </location>
</feature>
<dbReference type="EMBL" id="LCIE01000025">
    <property type="protein sequence ID" value="KKT48539.1"/>
    <property type="molecule type" value="Genomic_DNA"/>
</dbReference>
<feature type="coiled-coil region" evidence="1">
    <location>
        <begin position="214"/>
        <end position="241"/>
    </location>
</feature>
<reference evidence="3 4" key="1">
    <citation type="journal article" date="2015" name="Nature">
        <title>rRNA introns, odd ribosomes, and small enigmatic genomes across a large radiation of phyla.</title>
        <authorList>
            <person name="Brown C.T."/>
            <person name="Hug L.A."/>
            <person name="Thomas B.C."/>
            <person name="Sharon I."/>
            <person name="Castelle C.J."/>
            <person name="Singh A."/>
            <person name="Wilkins M.J."/>
            <person name="Williams K.H."/>
            <person name="Banfield J.F."/>
        </authorList>
    </citation>
    <scope>NUCLEOTIDE SEQUENCE [LARGE SCALE GENOMIC DNA]</scope>
</reference>
<name>A0A0G1KKR9_9BACT</name>
<dbReference type="Proteomes" id="UP000034172">
    <property type="component" value="Unassembled WGS sequence"/>
</dbReference>
<dbReference type="Pfam" id="PF13884">
    <property type="entry name" value="Peptidase_S74"/>
    <property type="match status" value="1"/>
</dbReference>
<organism evidence="3 4">
    <name type="scientific">Candidatus Collierbacteria bacterium GW2011_GWC2_44_18</name>
    <dbReference type="NCBI Taxonomy" id="1618392"/>
    <lineage>
        <taxon>Bacteria</taxon>
        <taxon>Candidatus Collieribacteriota</taxon>
    </lineage>
</organism>
<protein>
    <recommendedName>
        <fullName evidence="2">Peptidase S74 domain-containing protein</fullName>
    </recommendedName>
</protein>
<dbReference type="AlphaFoldDB" id="A0A0G1KKR9"/>
<proteinExistence type="predicted"/>
<dbReference type="PATRIC" id="fig|1618392.3.peg.860"/>
<sequence>MVIDTSGNVGIGTTGPLSKLSVGGAGNSNYAIYGSGTNGGVYGISTNNAGVYGSSLNGYGVYVDAGTATYDLYVSGSGYATGSFVSGSSDIKFKKNIINLDNALEKVKQLRPVFFDWRSDEFPERSLEKTRQIGFIAQEVQPILPEVVVTDNKDGTLGLKYDKIVPLVIKAIQEQQVQVVSLQSITTDFISKFKEGLIETKKLIVDGVDILKKLNELSGKVDKQQQTIDNQQQQIEELKQVIQELKK</sequence>
<comment type="caution">
    <text evidence="3">The sequence shown here is derived from an EMBL/GenBank/DDBJ whole genome shotgun (WGS) entry which is preliminary data.</text>
</comment>
<keyword evidence="1" id="KW-0175">Coiled coil</keyword>
<dbReference type="STRING" id="1618392.UW41_C0025G0010"/>